<dbReference type="AlphaFoldDB" id="A0A6N7X9M7"/>
<dbReference type="NCBIfam" id="TIGR02258">
    <property type="entry name" value="2_5_ligase"/>
    <property type="match status" value="1"/>
</dbReference>
<comment type="similarity">
    <text evidence="2">Belongs to the 2H phosphoesterase superfamily. ThpR family.</text>
</comment>
<dbReference type="EC" id="3.1.4.58" evidence="2"/>
<comment type="function">
    <text evidence="2">Hydrolyzes RNA 2',3'-cyclic phosphodiester to an RNA 2'-phosphomonoester.</text>
</comment>
<feature type="short sequence motif" description="HXTX 2" evidence="2">
    <location>
        <begin position="206"/>
        <end position="209"/>
    </location>
</feature>
<dbReference type="EMBL" id="VUND01000001">
    <property type="protein sequence ID" value="MST59917.1"/>
    <property type="molecule type" value="Genomic_DNA"/>
</dbReference>
<sequence>MQSNRCANFVLPVAQDVEAEATLASPGMRPSTGEGPAMERRGPLGDDTQDTEPMAHSSGDSTVTRRLFVAALPDEGVRDELVAVQNMTLPHLDHARPTSRGNLHLTLAFLGELDREREARTLEAMRRAAENVRTEEFAVELGPVGCFQKRRGSILWQGFREDGAEGREHEGSRDGMRRLAELRATLGMRLLESGAIPEPLPPFSPHMTLARGCRLRKEEREAGMDAFLAQMNEQLAARNLAAGRLGAAKMRIDAMSLMWSHHPDGGALVYTEVARVSL</sequence>
<comment type="caution">
    <text evidence="5">The sequence shown here is derived from an EMBL/GenBank/DDBJ whole genome shotgun (WGS) entry which is preliminary data.</text>
</comment>
<dbReference type="HAMAP" id="MF_01940">
    <property type="entry name" value="RNA_CPDase"/>
    <property type="match status" value="1"/>
</dbReference>
<name>A0A6N7X9M7_9ACTN</name>
<dbReference type="InterPro" id="IPR014051">
    <property type="entry name" value="Phosphoesterase_HXTX"/>
</dbReference>
<feature type="short sequence motif" description="HXTX 1" evidence="2">
    <location>
        <begin position="104"/>
        <end position="107"/>
    </location>
</feature>
<organism evidence="5 6">
    <name type="scientific">Parafannyhessea umbonata</name>
    <dbReference type="NCBI Taxonomy" id="604330"/>
    <lineage>
        <taxon>Bacteria</taxon>
        <taxon>Bacillati</taxon>
        <taxon>Actinomycetota</taxon>
        <taxon>Coriobacteriia</taxon>
        <taxon>Coriobacteriales</taxon>
        <taxon>Atopobiaceae</taxon>
        <taxon>Parafannyhessea</taxon>
    </lineage>
</organism>
<dbReference type="GO" id="GO:0008664">
    <property type="term" value="F:RNA 2',3'-cyclic 3'-phosphodiesterase activity"/>
    <property type="evidence" value="ECO:0007669"/>
    <property type="project" value="UniProtKB-EC"/>
</dbReference>
<dbReference type="GO" id="GO:0004113">
    <property type="term" value="F:2',3'-cyclic-nucleotide 3'-phosphodiesterase activity"/>
    <property type="evidence" value="ECO:0007669"/>
    <property type="project" value="InterPro"/>
</dbReference>
<feature type="region of interest" description="Disordered" evidence="3">
    <location>
        <begin position="21"/>
        <end position="61"/>
    </location>
</feature>
<accession>A0A6N7X9M7</accession>
<evidence type="ECO:0000256" key="1">
    <source>
        <dbReference type="ARBA" id="ARBA00022801"/>
    </source>
</evidence>
<dbReference type="Pfam" id="PF02834">
    <property type="entry name" value="LigT_PEase"/>
    <property type="match status" value="1"/>
</dbReference>
<dbReference type="InterPro" id="IPR004175">
    <property type="entry name" value="RNA_CPDase"/>
</dbReference>
<feature type="domain" description="Phosphoesterase HXTX" evidence="4">
    <location>
        <begin position="74"/>
        <end position="156"/>
    </location>
</feature>
<reference evidence="5 6" key="1">
    <citation type="submission" date="2019-08" db="EMBL/GenBank/DDBJ databases">
        <title>In-depth cultivation of the pig gut microbiome towards novel bacterial diversity and tailored functional studies.</title>
        <authorList>
            <person name="Wylensek D."/>
            <person name="Hitch T.C.A."/>
            <person name="Clavel T."/>
        </authorList>
    </citation>
    <scope>NUCLEOTIDE SEQUENCE [LARGE SCALE GENOMIC DNA]</scope>
    <source>
        <strain evidence="5 6">WB01_CNA04</strain>
    </source>
</reference>
<dbReference type="Gene3D" id="3.90.1140.10">
    <property type="entry name" value="Cyclic phosphodiesterase"/>
    <property type="match status" value="1"/>
</dbReference>
<evidence type="ECO:0000256" key="2">
    <source>
        <dbReference type="HAMAP-Rule" id="MF_01940"/>
    </source>
</evidence>
<keyword evidence="1 2" id="KW-0378">Hydrolase</keyword>
<dbReference type="PANTHER" id="PTHR35561:SF1">
    <property type="entry name" value="RNA 2',3'-CYCLIC PHOSPHODIESTERASE"/>
    <property type="match status" value="1"/>
</dbReference>
<evidence type="ECO:0000259" key="4">
    <source>
        <dbReference type="Pfam" id="PF02834"/>
    </source>
</evidence>
<protein>
    <recommendedName>
        <fullName evidence="2">RNA 2',3'-cyclic phosphodiesterase</fullName>
        <shortName evidence="2">RNA 2',3'-CPDase</shortName>
        <ecNumber evidence="2">3.1.4.58</ecNumber>
    </recommendedName>
</protein>
<dbReference type="InterPro" id="IPR009097">
    <property type="entry name" value="Cyclic_Pdiesterase"/>
</dbReference>
<dbReference type="SUPFAM" id="SSF55144">
    <property type="entry name" value="LigT-like"/>
    <property type="match status" value="1"/>
</dbReference>
<comment type="catalytic activity">
    <reaction evidence="2">
        <text>a 3'-end 2',3'-cyclophospho-ribonucleotide-RNA + H2O = a 3'-end 2'-phospho-ribonucleotide-RNA + H(+)</text>
        <dbReference type="Rhea" id="RHEA:11828"/>
        <dbReference type="Rhea" id="RHEA-COMP:10464"/>
        <dbReference type="Rhea" id="RHEA-COMP:17353"/>
        <dbReference type="ChEBI" id="CHEBI:15377"/>
        <dbReference type="ChEBI" id="CHEBI:15378"/>
        <dbReference type="ChEBI" id="CHEBI:83064"/>
        <dbReference type="ChEBI" id="CHEBI:173113"/>
        <dbReference type="EC" id="3.1.4.58"/>
    </reaction>
</comment>
<evidence type="ECO:0000313" key="6">
    <source>
        <dbReference type="Proteomes" id="UP000434342"/>
    </source>
</evidence>
<evidence type="ECO:0000313" key="5">
    <source>
        <dbReference type="EMBL" id="MST59917.1"/>
    </source>
</evidence>
<gene>
    <name evidence="5" type="primary">thpR</name>
    <name evidence="5" type="ORF">FYJ69_03160</name>
</gene>
<feature type="active site" description="Proton acceptor" evidence="2">
    <location>
        <position position="206"/>
    </location>
</feature>
<feature type="active site" description="Proton donor" evidence="2">
    <location>
        <position position="104"/>
    </location>
</feature>
<dbReference type="PANTHER" id="PTHR35561">
    <property type="entry name" value="RNA 2',3'-CYCLIC PHOSPHODIESTERASE"/>
    <property type="match status" value="1"/>
</dbReference>
<evidence type="ECO:0000256" key="3">
    <source>
        <dbReference type="SAM" id="MobiDB-lite"/>
    </source>
</evidence>
<dbReference type="Proteomes" id="UP000434342">
    <property type="component" value="Unassembled WGS sequence"/>
</dbReference>
<proteinExistence type="inferred from homology"/>